<feature type="signal peptide" evidence="1">
    <location>
        <begin position="1"/>
        <end position="40"/>
    </location>
</feature>
<gene>
    <name evidence="3" type="ORF">ABUL08_09870</name>
    <name evidence="2" type="ORF">VK199_09820</name>
</gene>
<dbReference type="EMBL" id="CP157762">
    <property type="protein sequence ID" value="XBP95670.1"/>
    <property type="molecule type" value="Genomic_DNA"/>
</dbReference>
<feature type="chain" id="PRO_5043288953" evidence="1">
    <location>
        <begin position="41"/>
        <end position="217"/>
    </location>
</feature>
<organism evidence="2">
    <name type="scientific">Micromonospora sp. CCTCC AA 2012012</name>
    <dbReference type="NCBI Taxonomy" id="3111921"/>
    <lineage>
        <taxon>Bacteria</taxon>
        <taxon>Bacillati</taxon>
        <taxon>Actinomycetota</taxon>
        <taxon>Actinomycetes</taxon>
        <taxon>Micromonosporales</taxon>
        <taxon>Micromonosporaceae</taxon>
        <taxon>Micromonospora</taxon>
    </lineage>
</organism>
<dbReference type="AlphaFoldDB" id="A0AAU7ME48"/>
<name>A0AAU7ME48_9ACTN</name>
<dbReference type="RefSeq" id="WP_350936700.1">
    <property type="nucleotide sequence ID" value="NZ_CP157762.1"/>
</dbReference>
<protein>
    <submittedName>
        <fullName evidence="2">Uncharacterized protein</fullName>
    </submittedName>
</protein>
<dbReference type="EMBL" id="CP159342">
    <property type="protein sequence ID" value="XCH76374.1"/>
    <property type="molecule type" value="Genomic_DNA"/>
</dbReference>
<evidence type="ECO:0000256" key="1">
    <source>
        <dbReference type="SAM" id="SignalP"/>
    </source>
</evidence>
<reference evidence="3" key="2">
    <citation type="submission" date="2024-06" db="EMBL/GenBank/DDBJ databases">
        <title>Micromonospora mangrovi CCTCC AA 2012012 genome sequences.</title>
        <authorList>
            <person name="Gao J."/>
        </authorList>
    </citation>
    <scope>NUCLEOTIDE SEQUENCE</scope>
    <source>
        <strain evidence="3">CCTCC AA 2012012</strain>
    </source>
</reference>
<evidence type="ECO:0000313" key="2">
    <source>
        <dbReference type="EMBL" id="XBP95670.1"/>
    </source>
</evidence>
<reference evidence="2" key="1">
    <citation type="submission" date="2024-01" db="EMBL/GenBank/DDBJ databases">
        <title>The genome sequence of Micromonospora mangrovi CCTCC AA 2012012.</title>
        <authorList>
            <person name="Gao J."/>
        </authorList>
    </citation>
    <scope>NUCLEOTIDE SEQUENCE</scope>
    <source>
        <strain evidence="2">CCTCC AA 2012012</strain>
    </source>
</reference>
<evidence type="ECO:0000313" key="3">
    <source>
        <dbReference type="EMBL" id="XCH76374.1"/>
    </source>
</evidence>
<keyword evidence="1" id="KW-0732">Signal</keyword>
<accession>A0AAU7ME48</accession>
<sequence length="217" mass="22620">MPFPASRVVISNHAKRVFAAILAAVAAIAGVIAPVSPASAEVGAPTCAHWVFPTHCVTYLRGDSPDLRVGDITSWATLGDKVDYWTSAASVPPAINKISVAGNSQSCTYKSTSSGISTAKPIKVTQIDTFSFSTVGFGFSFTSAGTATVTANATKTEFSITTVATNAGCTSASYALTFIPDGIGYIYRLTHRVSTTYDWGNGKTVTNGTLDDTSLRT</sequence>
<proteinExistence type="predicted"/>